<proteinExistence type="predicted"/>
<protein>
    <submittedName>
        <fullName evidence="1">Uncharacterized protein</fullName>
    </submittedName>
</protein>
<comment type="caution">
    <text evidence="1">The sequence shown here is derived from an EMBL/GenBank/DDBJ whole genome shotgun (WGS) entry which is preliminary data.</text>
</comment>
<organism evidence="1 2">
    <name type="scientific">Dreissena polymorpha</name>
    <name type="common">Zebra mussel</name>
    <name type="synonym">Mytilus polymorpha</name>
    <dbReference type="NCBI Taxonomy" id="45954"/>
    <lineage>
        <taxon>Eukaryota</taxon>
        <taxon>Metazoa</taxon>
        <taxon>Spiralia</taxon>
        <taxon>Lophotrochozoa</taxon>
        <taxon>Mollusca</taxon>
        <taxon>Bivalvia</taxon>
        <taxon>Autobranchia</taxon>
        <taxon>Heteroconchia</taxon>
        <taxon>Euheterodonta</taxon>
        <taxon>Imparidentia</taxon>
        <taxon>Neoheterodontei</taxon>
        <taxon>Myida</taxon>
        <taxon>Dreissenoidea</taxon>
        <taxon>Dreissenidae</taxon>
        <taxon>Dreissena</taxon>
    </lineage>
</organism>
<reference evidence="1" key="2">
    <citation type="submission" date="2020-11" db="EMBL/GenBank/DDBJ databases">
        <authorList>
            <person name="McCartney M.A."/>
            <person name="Auch B."/>
            <person name="Kono T."/>
            <person name="Mallez S."/>
            <person name="Becker A."/>
            <person name="Gohl D.M."/>
            <person name="Silverstein K.A.T."/>
            <person name="Koren S."/>
            <person name="Bechman K.B."/>
            <person name="Herman A."/>
            <person name="Abrahante J.E."/>
            <person name="Garbe J."/>
        </authorList>
    </citation>
    <scope>NUCLEOTIDE SEQUENCE</scope>
    <source>
        <strain evidence="1">Duluth1</strain>
        <tissue evidence="1">Whole animal</tissue>
    </source>
</reference>
<evidence type="ECO:0000313" key="2">
    <source>
        <dbReference type="Proteomes" id="UP000828390"/>
    </source>
</evidence>
<evidence type="ECO:0000313" key="1">
    <source>
        <dbReference type="EMBL" id="KAH3891866.1"/>
    </source>
</evidence>
<dbReference type="AlphaFoldDB" id="A0A9D4NCJ4"/>
<keyword evidence="2" id="KW-1185">Reference proteome</keyword>
<dbReference type="EMBL" id="JAIWYP010000001">
    <property type="protein sequence ID" value="KAH3891866.1"/>
    <property type="molecule type" value="Genomic_DNA"/>
</dbReference>
<dbReference type="Proteomes" id="UP000828390">
    <property type="component" value="Unassembled WGS sequence"/>
</dbReference>
<gene>
    <name evidence="1" type="ORF">DPMN_015976</name>
</gene>
<accession>A0A9D4NCJ4</accession>
<sequence length="65" mass="7419">MRFLNSLRRNERLSGTVTDCLGVSLICPEGLRTSQNVWESLACAPPVCETVWHHRRQSGNLLYVF</sequence>
<name>A0A9D4NCJ4_DREPO</name>
<reference evidence="1" key="1">
    <citation type="journal article" date="2019" name="bioRxiv">
        <title>The Genome of the Zebra Mussel, Dreissena polymorpha: A Resource for Invasive Species Research.</title>
        <authorList>
            <person name="McCartney M.A."/>
            <person name="Auch B."/>
            <person name="Kono T."/>
            <person name="Mallez S."/>
            <person name="Zhang Y."/>
            <person name="Obille A."/>
            <person name="Becker A."/>
            <person name="Abrahante J.E."/>
            <person name="Garbe J."/>
            <person name="Badalamenti J.P."/>
            <person name="Herman A."/>
            <person name="Mangelson H."/>
            <person name="Liachko I."/>
            <person name="Sullivan S."/>
            <person name="Sone E.D."/>
            <person name="Koren S."/>
            <person name="Silverstein K.A.T."/>
            <person name="Beckman K.B."/>
            <person name="Gohl D.M."/>
        </authorList>
    </citation>
    <scope>NUCLEOTIDE SEQUENCE</scope>
    <source>
        <strain evidence="1">Duluth1</strain>
        <tissue evidence="1">Whole animal</tissue>
    </source>
</reference>